<organism evidence="6 7">
    <name type="scientific">Chitinimonas prasina</name>
    <dbReference type="NCBI Taxonomy" id="1434937"/>
    <lineage>
        <taxon>Bacteria</taxon>
        <taxon>Pseudomonadati</taxon>
        <taxon>Pseudomonadota</taxon>
        <taxon>Betaproteobacteria</taxon>
        <taxon>Neisseriales</taxon>
        <taxon>Chitinibacteraceae</taxon>
        <taxon>Chitinimonas</taxon>
    </lineage>
</organism>
<dbReference type="InterPro" id="IPR036188">
    <property type="entry name" value="FAD/NAD-bd_sf"/>
</dbReference>
<accession>A0ABQ5YBW2</accession>
<comment type="caution">
    <text evidence="6">The sequence shown here is derived from an EMBL/GenBank/DDBJ whole genome shotgun (WGS) entry which is preliminary data.</text>
</comment>
<evidence type="ECO:0000259" key="5">
    <source>
        <dbReference type="Pfam" id="PF22780"/>
    </source>
</evidence>
<dbReference type="Proteomes" id="UP001156706">
    <property type="component" value="Unassembled WGS sequence"/>
</dbReference>
<comment type="cofactor">
    <cofactor evidence="1">
        <name>FAD</name>
        <dbReference type="ChEBI" id="CHEBI:57692"/>
    </cofactor>
</comment>
<dbReference type="Gene3D" id="1.10.8.260">
    <property type="entry name" value="HI0933 insert domain-like"/>
    <property type="match status" value="1"/>
</dbReference>
<dbReference type="NCBIfam" id="TIGR00275">
    <property type="entry name" value="aminoacetone oxidase family FAD-binding enzyme"/>
    <property type="match status" value="1"/>
</dbReference>
<evidence type="ECO:0000313" key="7">
    <source>
        <dbReference type="Proteomes" id="UP001156706"/>
    </source>
</evidence>
<dbReference type="PRINTS" id="PR00411">
    <property type="entry name" value="PNDRDTASEI"/>
</dbReference>
<dbReference type="EMBL" id="BSOG01000001">
    <property type="protein sequence ID" value="GLR11523.1"/>
    <property type="molecule type" value="Genomic_DNA"/>
</dbReference>
<evidence type="ECO:0000256" key="2">
    <source>
        <dbReference type="ARBA" id="ARBA00022630"/>
    </source>
</evidence>
<sequence>MPILDIDVVVIGAGAAGMMAAASASQRGRGVALVDHSERLAEKIRISGGGRCNFTNIHCAPDRYLSRNPHYCKSALAQYSQQDFIDLVNRYGIDWHEKKLGQLFCDHSAQDIINLLKSECDLVGIEWRMGTQVLGVSQTDTGFLVETSRETWRCQSLVIASGGLSIPPIGATGLGYEIAKQFDLPITPLAAGLVPLTFEPKDLYGELAGVSLDCDAHGGEGPHFRENVLFTHRGVSGPAILQISSYWAPGREITLDLLPGRDVAQLFEDAKRSDALLPNILADWLPKRFAQAFCAAHVTIKPMKQYTPAELALLASHLHGWRVKPSGSEGYKKAEVTRGGVDTDALSSKTMMARKIPGLFFVGEVVDVTGWLGGYNFQWAWSSGWVAGQNA</sequence>
<reference evidence="7" key="1">
    <citation type="journal article" date="2019" name="Int. J. Syst. Evol. Microbiol.">
        <title>The Global Catalogue of Microorganisms (GCM) 10K type strain sequencing project: providing services to taxonomists for standard genome sequencing and annotation.</title>
        <authorList>
            <consortium name="The Broad Institute Genomics Platform"/>
            <consortium name="The Broad Institute Genome Sequencing Center for Infectious Disease"/>
            <person name="Wu L."/>
            <person name="Ma J."/>
        </authorList>
    </citation>
    <scope>NUCLEOTIDE SEQUENCE [LARGE SCALE GENOMIC DNA]</scope>
    <source>
        <strain evidence="7">NBRC 110044</strain>
    </source>
</reference>
<dbReference type="Pfam" id="PF22780">
    <property type="entry name" value="HI0933_like_1st"/>
    <property type="match status" value="1"/>
</dbReference>
<dbReference type="PANTHER" id="PTHR42887:SF2">
    <property type="entry name" value="OS12G0638800 PROTEIN"/>
    <property type="match status" value="1"/>
</dbReference>
<dbReference type="InterPro" id="IPR055178">
    <property type="entry name" value="RsdA/BaiN/AoA(So)-like_dom"/>
</dbReference>
<dbReference type="Gene3D" id="3.50.50.60">
    <property type="entry name" value="FAD/NAD(P)-binding domain"/>
    <property type="match status" value="1"/>
</dbReference>
<evidence type="ECO:0000256" key="1">
    <source>
        <dbReference type="ARBA" id="ARBA00001974"/>
    </source>
</evidence>
<evidence type="ECO:0000256" key="3">
    <source>
        <dbReference type="ARBA" id="ARBA00022827"/>
    </source>
</evidence>
<dbReference type="InterPro" id="IPR004792">
    <property type="entry name" value="BaiN-like"/>
</dbReference>
<dbReference type="PRINTS" id="PR00368">
    <property type="entry name" value="FADPNR"/>
</dbReference>
<feature type="domain" description="RsdA/BaiN/AoA(So)-like insert" evidence="5">
    <location>
        <begin position="191"/>
        <end position="336"/>
    </location>
</feature>
<dbReference type="PANTHER" id="PTHR42887">
    <property type="entry name" value="OS12G0638800 PROTEIN"/>
    <property type="match status" value="1"/>
</dbReference>
<keyword evidence="3" id="KW-0274">FAD</keyword>
<dbReference type="SUPFAM" id="SSF51905">
    <property type="entry name" value="FAD/NAD(P)-binding domain"/>
    <property type="match status" value="1"/>
</dbReference>
<dbReference type="InterPro" id="IPR057661">
    <property type="entry name" value="RsdA/BaiN/AoA(So)_Rossmann"/>
</dbReference>
<name>A0ABQ5YBW2_9NEIS</name>
<dbReference type="Gene3D" id="2.40.30.10">
    <property type="entry name" value="Translation factors"/>
    <property type="match status" value="1"/>
</dbReference>
<evidence type="ECO:0000259" key="4">
    <source>
        <dbReference type="Pfam" id="PF03486"/>
    </source>
</evidence>
<dbReference type="SUPFAM" id="SSF160996">
    <property type="entry name" value="HI0933 insert domain-like"/>
    <property type="match status" value="1"/>
</dbReference>
<dbReference type="RefSeq" id="WP_284194676.1">
    <property type="nucleotide sequence ID" value="NZ_BSOG01000001.1"/>
</dbReference>
<gene>
    <name evidence="6" type="ORF">GCM10007907_03130</name>
</gene>
<protein>
    <submittedName>
        <fullName evidence="6">Membrane protein</fullName>
    </submittedName>
</protein>
<keyword evidence="2" id="KW-0285">Flavoprotein</keyword>
<dbReference type="Pfam" id="PF03486">
    <property type="entry name" value="HI0933_like"/>
    <property type="match status" value="1"/>
</dbReference>
<dbReference type="InterPro" id="IPR023166">
    <property type="entry name" value="BaiN-like_dom_sf"/>
</dbReference>
<evidence type="ECO:0000313" key="6">
    <source>
        <dbReference type="EMBL" id="GLR11523.1"/>
    </source>
</evidence>
<keyword evidence="7" id="KW-1185">Reference proteome</keyword>
<feature type="domain" description="RsdA/BaiN/AoA(So)-like Rossmann fold-like" evidence="4">
    <location>
        <begin position="7"/>
        <end position="390"/>
    </location>
</feature>
<proteinExistence type="predicted"/>